<feature type="domain" description="C2H2-type" evidence="8">
    <location>
        <begin position="455"/>
        <end position="483"/>
    </location>
</feature>
<reference evidence="9 10" key="1">
    <citation type="submission" date="2023-01" db="EMBL/GenBank/DDBJ databases">
        <authorList>
            <person name="Whitehead M."/>
        </authorList>
    </citation>
    <scope>NUCLEOTIDE SEQUENCE [LARGE SCALE GENOMIC DNA]</scope>
</reference>
<dbReference type="EMBL" id="CARXXK010000001">
    <property type="protein sequence ID" value="CAI6349433.1"/>
    <property type="molecule type" value="Genomic_DNA"/>
</dbReference>
<evidence type="ECO:0000313" key="9">
    <source>
        <dbReference type="EMBL" id="CAI6349433.1"/>
    </source>
</evidence>
<gene>
    <name evidence="9" type="ORF">MEUPH1_LOCUS5994</name>
</gene>
<keyword evidence="6" id="KW-0539">Nucleus</keyword>
<dbReference type="Pfam" id="PF13912">
    <property type="entry name" value="zf-C2H2_6"/>
    <property type="match status" value="1"/>
</dbReference>
<organism evidence="9 10">
    <name type="scientific">Macrosiphum euphorbiae</name>
    <name type="common">potato aphid</name>
    <dbReference type="NCBI Taxonomy" id="13131"/>
    <lineage>
        <taxon>Eukaryota</taxon>
        <taxon>Metazoa</taxon>
        <taxon>Ecdysozoa</taxon>
        <taxon>Arthropoda</taxon>
        <taxon>Hexapoda</taxon>
        <taxon>Insecta</taxon>
        <taxon>Pterygota</taxon>
        <taxon>Neoptera</taxon>
        <taxon>Paraneoptera</taxon>
        <taxon>Hemiptera</taxon>
        <taxon>Sternorrhyncha</taxon>
        <taxon>Aphidomorpha</taxon>
        <taxon>Aphidoidea</taxon>
        <taxon>Aphididae</taxon>
        <taxon>Macrosiphini</taxon>
        <taxon>Macrosiphum</taxon>
    </lineage>
</organism>
<dbReference type="PANTHER" id="PTHR24394:SF44">
    <property type="entry name" value="ZINC FINGER PROTEIN 271-LIKE"/>
    <property type="match status" value="1"/>
</dbReference>
<evidence type="ECO:0000256" key="2">
    <source>
        <dbReference type="ARBA" id="ARBA00022723"/>
    </source>
</evidence>
<feature type="domain" description="C2H2-type" evidence="8">
    <location>
        <begin position="294"/>
        <end position="321"/>
    </location>
</feature>
<comment type="caution">
    <text evidence="9">The sequence shown here is derived from an EMBL/GenBank/DDBJ whole genome shotgun (WGS) entry which is preliminary data.</text>
</comment>
<keyword evidence="4 7" id="KW-0863">Zinc-finger</keyword>
<keyword evidence="10" id="KW-1185">Reference proteome</keyword>
<dbReference type="SMART" id="SM00355">
    <property type="entry name" value="ZnF_C2H2"/>
    <property type="match status" value="8"/>
</dbReference>
<evidence type="ECO:0000259" key="8">
    <source>
        <dbReference type="PROSITE" id="PS50157"/>
    </source>
</evidence>
<dbReference type="Gene3D" id="3.30.160.60">
    <property type="entry name" value="Classic Zinc Finger"/>
    <property type="match status" value="4"/>
</dbReference>
<feature type="domain" description="C2H2-type" evidence="8">
    <location>
        <begin position="521"/>
        <end position="546"/>
    </location>
</feature>
<keyword evidence="2" id="KW-0479">Metal-binding</keyword>
<dbReference type="SUPFAM" id="SSF57667">
    <property type="entry name" value="beta-beta-alpha zinc fingers"/>
    <property type="match status" value="5"/>
</dbReference>
<sequence length="546" mass="63300">MSIKHTDEPMEKQPSYIFNSYVKLTRLSKEDIEQNTGHNHKKETTSTLLNQWNTPNQLIKQEYVEDTNMEIYETKVEHTSWQSTVQAFGINVKIEPTDVVEVKTEQENRIRTITEDSTAFSNYMENVNQNEFICQICHDNFDNYEDYIVHKHLIHKSKPFVCKVCNATFVLNAHLNIHLAEHVDIVCMLNSSVSPSEIQSSSKSNLTINPSRNYKNSKLTSKLAKKYRNTSISINESNNFTHNLSVTDPNTTLQKNKYKAFKCVNCVFATGSETEFLNHHDVCNNISKGSSKFFKCNLCIKTFTTRSGLNGHLKYHTFRSEMISRRQLALNKQKLKIQITNSSVKSQKYVFPKIANFNRSHKCKDCNKHFTTRSKLNIHYKQHRQQMICNMCHKKFLLKKNFEKHLLSHTNGVISNGVSNDTSFNESNSLQNQNAIKSTGNKSENQIISKHDKLFHCSYCNNSYKSKQSLSQHNRQHHSRFKLPRRKLKSKTVECNWCSLVITKCNLLRHIKSLHPNINPIKCLHCPMAFKDSPSLKFHVSRCHTA</sequence>
<evidence type="ECO:0000256" key="3">
    <source>
        <dbReference type="ARBA" id="ARBA00022737"/>
    </source>
</evidence>
<feature type="domain" description="C2H2-type" evidence="8">
    <location>
        <begin position="387"/>
        <end position="411"/>
    </location>
</feature>
<protein>
    <recommendedName>
        <fullName evidence="8">C2H2-type domain-containing protein</fullName>
    </recommendedName>
</protein>
<evidence type="ECO:0000256" key="6">
    <source>
        <dbReference type="ARBA" id="ARBA00023242"/>
    </source>
</evidence>
<evidence type="ECO:0000256" key="5">
    <source>
        <dbReference type="ARBA" id="ARBA00022833"/>
    </source>
</evidence>
<dbReference type="PROSITE" id="PS00028">
    <property type="entry name" value="ZINC_FINGER_C2H2_1"/>
    <property type="match status" value="7"/>
</dbReference>
<feature type="domain" description="C2H2-type" evidence="8">
    <location>
        <begin position="361"/>
        <end position="388"/>
    </location>
</feature>
<comment type="subcellular location">
    <subcellularLocation>
        <location evidence="1">Nucleus</location>
    </subcellularLocation>
</comment>
<feature type="domain" description="C2H2-type" evidence="8">
    <location>
        <begin position="160"/>
        <end position="182"/>
    </location>
</feature>
<keyword evidence="5" id="KW-0862">Zinc</keyword>
<dbReference type="PROSITE" id="PS50157">
    <property type="entry name" value="ZINC_FINGER_C2H2_2"/>
    <property type="match status" value="6"/>
</dbReference>
<proteinExistence type="predicted"/>
<accession>A0AAV0VYL9</accession>
<keyword evidence="3" id="KW-0677">Repeat</keyword>
<name>A0AAV0VYL9_9HEMI</name>
<dbReference type="Proteomes" id="UP001160148">
    <property type="component" value="Unassembled WGS sequence"/>
</dbReference>
<dbReference type="GO" id="GO:0008270">
    <property type="term" value="F:zinc ion binding"/>
    <property type="evidence" value="ECO:0007669"/>
    <property type="project" value="UniProtKB-KW"/>
</dbReference>
<evidence type="ECO:0000256" key="4">
    <source>
        <dbReference type="ARBA" id="ARBA00022771"/>
    </source>
</evidence>
<evidence type="ECO:0000256" key="7">
    <source>
        <dbReference type="PROSITE-ProRule" id="PRU00042"/>
    </source>
</evidence>
<dbReference type="InterPro" id="IPR036236">
    <property type="entry name" value="Znf_C2H2_sf"/>
</dbReference>
<dbReference type="GO" id="GO:0005634">
    <property type="term" value="C:nucleus"/>
    <property type="evidence" value="ECO:0007669"/>
    <property type="project" value="UniProtKB-SubCell"/>
</dbReference>
<dbReference type="Pfam" id="PF00096">
    <property type="entry name" value="zf-C2H2"/>
    <property type="match status" value="2"/>
</dbReference>
<evidence type="ECO:0000256" key="1">
    <source>
        <dbReference type="ARBA" id="ARBA00004123"/>
    </source>
</evidence>
<dbReference type="AlphaFoldDB" id="A0AAV0VYL9"/>
<dbReference type="GO" id="GO:0000981">
    <property type="term" value="F:DNA-binding transcription factor activity, RNA polymerase II-specific"/>
    <property type="evidence" value="ECO:0007669"/>
    <property type="project" value="TreeGrafter"/>
</dbReference>
<dbReference type="PANTHER" id="PTHR24394">
    <property type="entry name" value="ZINC FINGER PROTEIN"/>
    <property type="match status" value="1"/>
</dbReference>
<dbReference type="InterPro" id="IPR013087">
    <property type="entry name" value="Znf_C2H2_type"/>
</dbReference>
<evidence type="ECO:0000313" key="10">
    <source>
        <dbReference type="Proteomes" id="UP001160148"/>
    </source>
</evidence>